<dbReference type="InterPro" id="IPR002514">
    <property type="entry name" value="Transposase_8"/>
</dbReference>
<dbReference type="GO" id="GO:0004803">
    <property type="term" value="F:transposase activity"/>
    <property type="evidence" value="ECO:0007669"/>
    <property type="project" value="InterPro"/>
</dbReference>
<dbReference type="EMBL" id="CP002360">
    <property type="protein sequence ID" value="AEE97698.1"/>
    <property type="molecule type" value="Genomic_DNA"/>
</dbReference>
<dbReference type="eggNOG" id="COG2963">
    <property type="taxonomic scope" value="Bacteria"/>
</dbReference>
<reference evidence="1 2" key="2">
    <citation type="journal article" date="2011" name="Stand. Genomic Sci.">
        <title>Complete genome sequence of Mahella australiensis type strain (50-1 BON).</title>
        <authorList>
            <person name="Sikorski J."/>
            <person name="Teshima H."/>
            <person name="Nolan M."/>
            <person name="Lucas S."/>
            <person name="Hammon N."/>
            <person name="Deshpande S."/>
            <person name="Cheng J.F."/>
            <person name="Pitluck S."/>
            <person name="Liolios K."/>
            <person name="Pagani I."/>
            <person name="Ivanova N."/>
            <person name="Huntemann M."/>
            <person name="Mavromatis K."/>
            <person name="Ovchinikova G."/>
            <person name="Pati A."/>
            <person name="Tapia R."/>
            <person name="Han C."/>
            <person name="Goodwin L."/>
            <person name="Chen A."/>
            <person name="Palaniappan K."/>
            <person name="Land M."/>
            <person name="Hauser L."/>
            <person name="Ngatchou-Djao O.D."/>
            <person name="Rohde M."/>
            <person name="Pukall R."/>
            <person name="Spring S."/>
            <person name="Abt B."/>
            <person name="Goker M."/>
            <person name="Detter J.C."/>
            <person name="Woyke T."/>
            <person name="Bristow J."/>
            <person name="Markowitz V."/>
            <person name="Hugenholtz P."/>
            <person name="Eisen J.A."/>
            <person name="Kyrpides N.C."/>
            <person name="Klenk H.P."/>
            <person name="Lapidus A."/>
        </authorList>
    </citation>
    <scope>NUCLEOTIDE SEQUENCE [LARGE SCALE GENOMIC DNA]</scope>
    <source>
        <strain evidence="2">DSM 15567 / CIP 107919 / 50-1 BON</strain>
    </source>
</reference>
<dbReference type="HOGENOM" id="CLU_175529_1_0_9"/>
<gene>
    <name evidence="1" type="ordered locus">Mahau_2551</name>
</gene>
<accession>F3ZY02</accession>
<dbReference type="AlphaFoldDB" id="F3ZY02"/>
<dbReference type="GO" id="GO:0006313">
    <property type="term" value="P:DNA transposition"/>
    <property type="evidence" value="ECO:0007669"/>
    <property type="project" value="InterPro"/>
</dbReference>
<dbReference type="Pfam" id="PF01527">
    <property type="entry name" value="HTH_Tnp_1"/>
    <property type="match status" value="1"/>
</dbReference>
<dbReference type="GO" id="GO:0003677">
    <property type="term" value="F:DNA binding"/>
    <property type="evidence" value="ECO:0007669"/>
    <property type="project" value="InterPro"/>
</dbReference>
<dbReference type="InterPro" id="IPR009057">
    <property type="entry name" value="Homeodomain-like_sf"/>
</dbReference>
<dbReference type="Proteomes" id="UP000008457">
    <property type="component" value="Chromosome"/>
</dbReference>
<dbReference type="SUPFAM" id="SSF46689">
    <property type="entry name" value="Homeodomain-like"/>
    <property type="match status" value="1"/>
</dbReference>
<sequence>MAQKQYSQEFKEQVIKECNDVGNVSLVARRHDISSNTIYGWISATKKRGSVKPLPRNEAKRLSEIEKRLESTSKENTTLKRLLGEKELELAVLRELRDTVNPR</sequence>
<evidence type="ECO:0000313" key="2">
    <source>
        <dbReference type="Proteomes" id="UP000008457"/>
    </source>
</evidence>
<reference evidence="2" key="1">
    <citation type="submission" date="2010-11" db="EMBL/GenBank/DDBJ databases">
        <title>The complete genome of Mahella australiensis DSM 15567.</title>
        <authorList>
            <consortium name="US DOE Joint Genome Institute (JGI-PGF)"/>
            <person name="Lucas S."/>
            <person name="Copeland A."/>
            <person name="Lapidus A."/>
            <person name="Bruce D."/>
            <person name="Goodwin L."/>
            <person name="Pitluck S."/>
            <person name="Kyrpides N."/>
            <person name="Mavromatis K."/>
            <person name="Pagani I."/>
            <person name="Ivanova N."/>
            <person name="Teshima H."/>
            <person name="Brettin T."/>
            <person name="Detter J.C."/>
            <person name="Han C."/>
            <person name="Tapia R."/>
            <person name="Land M."/>
            <person name="Hauser L."/>
            <person name="Markowitz V."/>
            <person name="Cheng J.-F."/>
            <person name="Hugenholtz P."/>
            <person name="Woyke T."/>
            <person name="Wu D."/>
            <person name="Spring S."/>
            <person name="Pukall R."/>
            <person name="Steenblock K."/>
            <person name="Schneider S."/>
            <person name="Klenk H.-P."/>
            <person name="Eisen J.A."/>
        </authorList>
    </citation>
    <scope>NUCLEOTIDE SEQUENCE [LARGE SCALE GENOMIC DNA]</scope>
    <source>
        <strain evidence="2">DSM 15567 / CIP 107919 / 50-1 BON</strain>
    </source>
</reference>
<evidence type="ECO:0000313" key="1">
    <source>
        <dbReference type="EMBL" id="AEE97698.1"/>
    </source>
</evidence>
<proteinExistence type="predicted"/>
<protein>
    <submittedName>
        <fullName evidence="1">Transposase IS3/IS911 family protein</fullName>
    </submittedName>
</protein>
<keyword evidence="2" id="KW-1185">Reference proteome</keyword>
<dbReference type="KEGG" id="mas:Mahau_2551"/>
<dbReference type="STRING" id="697281.Mahau_2551"/>
<name>F3ZY02_MAHA5</name>
<organism evidence="1 2">
    <name type="scientific">Mahella australiensis (strain DSM 15567 / CIP 107919 / 50-1 BON)</name>
    <dbReference type="NCBI Taxonomy" id="697281"/>
    <lineage>
        <taxon>Bacteria</taxon>
        <taxon>Bacillati</taxon>
        <taxon>Bacillota</taxon>
        <taxon>Clostridia</taxon>
        <taxon>Thermoanaerobacterales</taxon>
        <taxon>Thermoanaerobacterales Family IV. Incertae Sedis</taxon>
        <taxon>Mahella</taxon>
    </lineage>
</organism>